<comment type="caution">
    <text evidence="1">The sequence shown here is derived from an EMBL/GenBank/DDBJ whole genome shotgun (WGS) entry which is preliminary data.</text>
</comment>
<reference evidence="2 4" key="1">
    <citation type="submission" date="2020-05" db="EMBL/GenBank/DDBJ databases">
        <title>Comparative genomic analysis of denitrifying bacteria from Halomonas genus.</title>
        <authorList>
            <person name="Wang L."/>
            <person name="Shao Z."/>
        </authorList>
    </citation>
    <scope>NUCLEOTIDE SEQUENCE [LARGE SCALE GENOMIC DNA]</scope>
    <source>
        <strain evidence="2 4">DSM 17331</strain>
    </source>
</reference>
<dbReference type="AlphaFoldDB" id="A0A7V9W3S5"/>
<name>A0A7V9W3S5_9GAMM</name>
<dbReference type="RefSeq" id="WP_181516104.1">
    <property type="nucleotide sequence ID" value="NZ_JABFUB010000022.1"/>
</dbReference>
<reference evidence="1 3" key="2">
    <citation type="submission" date="2020-07" db="EMBL/GenBank/DDBJ databases">
        <title>Identification of Halomonas strains.</title>
        <authorList>
            <person name="Xiao Z."/>
            <person name="Shen J."/>
        </authorList>
    </citation>
    <scope>NUCLEOTIDE SEQUENCE [LARGE SCALE GENOMIC DNA]</scope>
    <source>
        <strain evidence="1 3">DSM 17331</strain>
    </source>
</reference>
<protein>
    <submittedName>
        <fullName evidence="1">Uncharacterized protein</fullName>
    </submittedName>
</protein>
<dbReference type="Proteomes" id="UP000814353">
    <property type="component" value="Unassembled WGS sequence"/>
</dbReference>
<keyword evidence="4" id="KW-1185">Reference proteome</keyword>
<dbReference type="Proteomes" id="UP000518091">
    <property type="component" value="Unassembled WGS sequence"/>
</dbReference>
<evidence type="ECO:0000313" key="4">
    <source>
        <dbReference type="Proteomes" id="UP000814353"/>
    </source>
</evidence>
<sequence length="80" mass="9528">MRSSEFEVPEHLKRRMRKTFLAQFEPNTVDVFELELFDWYLKETEAVLTNMLASEQEEVRQQMAQDVENVNDRGIVAAEY</sequence>
<dbReference type="EMBL" id="JABFUB010000022">
    <property type="protein sequence ID" value="MCG6663463.1"/>
    <property type="molecule type" value="Genomic_DNA"/>
</dbReference>
<dbReference type="EMBL" id="JACEFT010000026">
    <property type="protein sequence ID" value="MBA2780543.1"/>
    <property type="molecule type" value="Genomic_DNA"/>
</dbReference>
<gene>
    <name evidence="1" type="ORF">H1D44_16770</name>
    <name evidence="2" type="ORF">HOP48_18185</name>
</gene>
<evidence type="ECO:0000313" key="2">
    <source>
        <dbReference type="EMBL" id="MCG6663463.1"/>
    </source>
</evidence>
<evidence type="ECO:0000313" key="3">
    <source>
        <dbReference type="Proteomes" id="UP000518091"/>
    </source>
</evidence>
<accession>A0A7V9W3S5</accession>
<proteinExistence type="predicted"/>
<evidence type="ECO:0000313" key="1">
    <source>
        <dbReference type="EMBL" id="MBA2780543.1"/>
    </source>
</evidence>
<organism evidence="1 3">
    <name type="scientific">Billgrantia kenyensis</name>
    <dbReference type="NCBI Taxonomy" id="321266"/>
    <lineage>
        <taxon>Bacteria</taxon>
        <taxon>Pseudomonadati</taxon>
        <taxon>Pseudomonadota</taxon>
        <taxon>Gammaproteobacteria</taxon>
        <taxon>Oceanospirillales</taxon>
        <taxon>Halomonadaceae</taxon>
        <taxon>Billgrantia</taxon>
    </lineage>
</organism>